<sequence>MLDKVKLGLLGLVLVISALSVYQISSLKGEISDLRNDMTANLSSLKTMNNSVPSTGTNDPNKITTKIENKNPLPTNNTKPQGPTTSIKFAEELHHFGTVEVESENLYSFEFSNTGNEPLTISNAKGSCGCTVPQWPKEPIMPGQTANIDVKFTPNKGQAGQEVEKVVTVTANTVPENTMVRIKANVVEK</sequence>
<evidence type="ECO:0000313" key="2">
    <source>
        <dbReference type="Proteomes" id="UP000683507"/>
    </source>
</evidence>
<dbReference type="RefSeq" id="WP_258542737.1">
    <property type="nucleotide sequence ID" value="NZ_OU015584.1"/>
</dbReference>
<dbReference type="PANTHER" id="PTHR37833:SF1">
    <property type="entry name" value="SIGNAL PEPTIDE PROTEIN"/>
    <property type="match status" value="1"/>
</dbReference>
<dbReference type="InterPro" id="IPR011467">
    <property type="entry name" value="DUF1573"/>
</dbReference>
<dbReference type="KEGG" id="ptan:CRYO30217_02514"/>
<gene>
    <name evidence="1" type="ORF">CRYO30217_02514</name>
</gene>
<organism evidence="1 2">
    <name type="scientific">Parvicella tangerina</name>
    <dbReference type="NCBI Taxonomy" id="2829795"/>
    <lineage>
        <taxon>Bacteria</taxon>
        <taxon>Pseudomonadati</taxon>
        <taxon>Bacteroidota</taxon>
        <taxon>Flavobacteriia</taxon>
        <taxon>Flavobacteriales</taxon>
        <taxon>Parvicellaceae</taxon>
        <taxon>Parvicella</taxon>
    </lineage>
</organism>
<evidence type="ECO:0008006" key="3">
    <source>
        <dbReference type="Google" id="ProtNLM"/>
    </source>
</evidence>
<proteinExistence type="predicted"/>
<dbReference type="InterPro" id="IPR013783">
    <property type="entry name" value="Ig-like_fold"/>
</dbReference>
<dbReference type="PANTHER" id="PTHR37833">
    <property type="entry name" value="LIPOPROTEIN-RELATED"/>
    <property type="match status" value="1"/>
</dbReference>
<dbReference type="Gene3D" id="2.60.40.10">
    <property type="entry name" value="Immunoglobulins"/>
    <property type="match status" value="1"/>
</dbReference>
<name>A0A916NIQ7_9FLAO</name>
<protein>
    <recommendedName>
        <fullName evidence="3">DUF1573 domain-containing protein</fullName>
    </recommendedName>
</protein>
<keyword evidence="2" id="KW-1185">Reference proteome</keyword>
<dbReference type="EMBL" id="OU015584">
    <property type="protein sequence ID" value="CAG5084592.1"/>
    <property type="molecule type" value="Genomic_DNA"/>
</dbReference>
<dbReference type="Proteomes" id="UP000683507">
    <property type="component" value="Chromosome"/>
</dbReference>
<dbReference type="AlphaFoldDB" id="A0A916NIQ7"/>
<dbReference type="Pfam" id="PF07610">
    <property type="entry name" value="DUF1573"/>
    <property type="match status" value="1"/>
</dbReference>
<evidence type="ECO:0000313" key="1">
    <source>
        <dbReference type="EMBL" id="CAG5084592.1"/>
    </source>
</evidence>
<accession>A0A916NIQ7</accession>
<reference evidence="1" key="1">
    <citation type="submission" date="2021-04" db="EMBL/GenBank/DDBJ databases">
        <authorList>
            <person name="Rodrigo-Torres L."/>
            <person name="Arahal R. D."/>
            <person name="Lucena T."/>
        </authorList>
    </citation>
    <scope>NUCLEOTIDE SEQUENCE</scope>
    <source>
        <strain evidence="1">AS29M-1</strain>
    </source>
</reference>